<dbReference type="SUPFAM" id="SSF101898">
    <property type="entry name" value="NHL repeat"/>
    <property type="match status" value="1"/>
</dbReference>
<feature type="region of interest" description="Disordered" evidence="5">
    <location>
        <begin position="52"/>
        <end position="310"/>
    </location>
</feature>
<comment type="caution">
    <text evidence="6">The sequence shown here is derived from an EMBL/GenBank/DDBJ whole genome shotgun (WGS) entry which is preliminary data.</text>
</comment>
<sequence>MYIHVVDSTMYINIMNLGSQLSSKPRIVKLSRHRSAKISTAHIRPNTIIRTTIGSSNRPSITSNQIRPIITDNSNERSKNKRYSISVNKIKRSRHSHPQSSRSRLESDNEKNHSQQQNNDSTHINEGKNTPEKNLDRIFLSAKKDQDQNITRDAWSSDSRSYSKSADRWPSQMNFKNESRKELNKENRKKREKGAQQRSQPLSAVRQLRQQQRQPPPAVRQLKQQPTQPLSAVQQQIQPLPAVQQLRQQQIQPPPAVPQLRQQQIQPPPAVRQLRQQQRQPPPARRLVLPQPPPPAQGLVLPQPPPPARDAPTGIYALQIPSCATWNKTGITVAGNANATPGSDAASLNAPVGIFLDNNYTLYISDRDNHRIVKYVVNATTGVVVAGTGTAGNSASQLRSPKGVAVDQMSAIIVADGANFRIQRFPFGSTVGTTVAINSSANLIGDMRDLHIDVNNNIYVTDSDYSRVVKFFPDNGIGVILAGNSGAGSAAHQLQGSYGNFIDGNDTLYVADSGNHRVQMWPAGATNGTTIAGITSTTGTGLLRLKSPMQVIVDNNGYYYIADSGNNRIVKWTSNYAAGGTCIAGCTGSAGNASNQLNTPRDLKFDASGNLYVSDRDNNRVQKFMLEIPANCSISG</sequence>
<reference evidence="6" key="1">
    <citation type="submission" date="2021-02" db="EMBL/GenBank/DDBJ databases">
        <authorList>
            <person name="Nowell W R."/>
        </authorList>
    </citation>
    <scope>NUCLEOTIDE SEQUENCE</scope>
</reference>
<evidence type="ECO:0000256" key="5">
    <source>
        <dbReference type="SAM" id="MobiDB-lite"/>
    </source>
</evidence>
<feature type="compositionally biased region" description="Pro residues" evidence="5">
    <location>
        <begin position="280"/>
        <end position="309"/>
    </location>
</feature>
<keyword evidence="2" id="KW-0677">Repeat</keyword>
<feature type="compositionally biased region" description="Polar residues" evidence="5">
    <location>
        <begin position="52"/>
        <end position="66"/>
    </location>
</feature>
<evidence type="ECO:0000256" key="3">
    <source>
        <dbReference type="ARBA" id="ARBA00023180"/>
    </source>
</evidence>
<feature type="compositionally biased region" description="Basic and acidic residues" evidence="5">
    <location>
        <begin position="103"/>
        <end position="113"/>
    </location>
</feature>
<dbReference type="PROSITE" id="PS51125">
    <property type="entry name" value="NHL"/>
    <property type="match status" value="2"/>
</dbReference>
<feature type="repeat" description="NHL" evidence="4">
    <location>
        <begin position="584"/>
        <end position="627"/>
    </location>
</feature>
<dbReference type="InterPro" id="IPR001258">
    <property type="entry name" value="NHL_repeat"/>
</dbReference>
<dbReference type="GO" id="GO:0005576">
    <property type="term" value="C:extracellular region"/>
    <property type="evidence" value="ECO:0007669"/>
    <property type="project" value="TreeGrafter"/>
</dbReference>
<dbReference type="AlphaFoldDB" id="A0A814DVA8"/>
<feature type="compositionally biased region" description="Low complexity" evidence="5">
    <location>
        <begin position="232"/>
        <end position="251"/>
    </location>
</feature>
<gene>
    <name evidence="6" type="ORF">SEV965_LOCUS8666</name>
</gene>
<evidence type="ECO:0000313" key="6">
    <source>
        <dbReference type="EMBL" id="CAF0959110.1"/>
    </source>
</evidence>
<dbReference type="Gene3D" id="2.40.10.500">
    <property type="match status" value="1"/>
</dbReference>
<dbReference type="CDD" id="cd05819">
    <property type="entry name" value="NHL"/>
    <property type="match status" value="1"/>
</dbReference>
<feature type="repeat" description="NHL" evidence="4">
    <location>
        <begin position="389"/>
        <end position="428"/>
    </location>
</feature>
<feature type="compositionally biased region" description="Basic and acidic residues" evidence="5">
    <location>
        <begin position="177"/>
        <end position="186"/>
    </location>
</feature>
<keyword evidence="1" id="KW-0732">Signal</keyword>
<evidence type="ECO:0000256" key="1">
    <source>
        <dbReference type="ARBA" id="ARBA00022729"/>
    </source>
</evidence>
<feature type="compositionally biased region" description="Low complexity" evidence="5">
    <location>
        <begin position="204"/>
        <end position="213"/>
    </location>
</feature>
<dbReference type="PANTHER" id="PTHR10680">
    <property type="entry name" value="PEPTIDYL-GLYCINE ALPHA-AMIDATING MONOOXYGENASE"/>
    <property type="match status" value="1"/>
</dbReference>
<keyword evidence="3" id="KW-0325">Glycoprotein</keyword>
<evidence type="ECO:0000256" key="4">
    <source>
        <dbReference type="PROSITE-ProRule" id="PRU00504"/>
    </source>
</evidence>
<dbReference type="PANTHER" id="PTHR10680:SF14">
    <property type="entry name" value="PEPTIDYL-GLYCINE ALPHA-AMIDATING MONOOXYGENASE"/>
    <property type="match status" value="1"/>
</dbReference>
<accession>A0A814DVA8</accession>
<dbReference type="EMBL" id="CAJNOU010000324">
    <property type="protein sequence ID" value="CAF0959110.1"/>
    <property type="molecule type" value="Genomic_DNA"/>
</dbReference>
<proteinExistence type="predicted"/>
<dbReference type="Pfam" id="PF01436">
    <property type="entry name" value="NHL"/>
    <property type="match status" value="1"/>
</dbReference>
<dbReference type="Proteomes" id="UP000663889">
    <property type="component" value="Unassembled WGS sequence"/>
</dbReference>
<dbReference type="Gene3D" id="2.120.10.30">
    <property type="entry name" value="TolB, C-terminal domain"/>
    <property type="match status" value="1"/>
</dbReference>
<evidence type="ECO:0000256" key="2">
    <source>
        <dbReference type="ARBA" id="ARBA00022737"/>
    </source>
</evidence>
<protein>
    <submittedName>
        <fullName evidence="6">Uncharacterized protein</fullName>
    </submittedName>
</protein>
<feature type="compositionally biased region" description="Low complexity" evidence="5">
    <location>
        <begin position="152"/>
        <end position="164"/>
    </location>
</feature>
<feature type="compositionally biased region" description="Basic and acidic residues" evidence="5">
    <location>
        <begin position="123"/>
        <end position="147"/>
    </location>
</feature>
<name>A0A814DVA8_9BILA</name>
<feature type="compositionally biased region" description="Low complexity" evidence="5">
    <location>
        <begin position="258"/>
        <end position="279"/>
    </location>
</feature>
<dbReference type="InterPro" id="IPR011042">
    <property type="entry name" value="6-blade_b-propeller_TolB-like"/>
</dbReference>
<organism evidence="6 7">
    <name type="scientific">Rotaria sordida</name>
    <dbReference type="NCBI Taxonomy" id="392033"/>
    <lineage>
        <taxon>Eukaryota</taxon>
        <taxon>Metazoa</taxon>
        <taxon>Spiralia</taxon>
        <taxon>Gnathifera</taxon>
        <taxon>Rotifera</taxon>
        <taxon>Eurotatoria</taxon>
        <taxon>Bdelloidea</taxon>
        <taxon>Philodinida</taxon>
        <taxon>Philodinidae</taxon>
        <taxon>Rotaria</taxon>
    </lineage>
</organism>
<evidence type="ECO:0000313" key="7">
    <source>
        <dbReference type="Proteomes" id="UP000663889"/>
    </source>
</evidence>